<evidence type="ECO:0000256" key="4">
    <source>
        <dbReference type="ARBA" id="ARBA00022989"/>
    </source>
</evidence>
<evidence type="ECO:0000256" key="7">
    <source>
        <dbReference type="SAM" id="MobiDB-lite"/>
    </source>
</evidence>
<dbReference type="InterPro" id="IPR011701">
    <property type="entry name" value="MFS"/>
</dbReference>
<feature type="domain" description="Major facilitator superfamily (MFS) profile" evidence="9">
    <location>
        <begin position="79"/>
        <end position="489"/>
    </location>
</feature>
<dbReference type="GO" id="GO:0016020">
    <property type="term" value="C:membrane"/>
    <property type="evidence" value="ECO:0007669"/>
    <property type="project" value="UniProtKB-SubCell"/>
</dbReference>
<feature type="transmembrane region" description="Helical" evidence="8">
    <location>
        <begin position="433"/>
        <end position="453"/>
    </location>
</feature>
<organism evidence="10 11">
    <name type="scientific">Fusarium pseudocircinatum</name>
    <dbReference type="NCBI Taxonomy" id="56676"/>
    <lineage>
        <taxon>Eukaryota</taxon>
        <taxon>Fungi</taxon>
        <taxon>Dikarya</taxon>
        <taxon>Ascomycota</taxon>
        <taxon>Pezizomycotina</taxon>
        <taxon>Sordariomycetes</taxon>
        <taxon>Hypocreomycetidae</taxon>
        <taxon>Hypocreales</taxon>
        <taxon>Nectriaceae</taxon>
        <taxon>Fusarium</taxon>
        <taxon>Fusarium fujikuroi species complex</taxon>
    </lineage>
</organism>
<evidence type="ECO:0000256" key="5">
    <source>
        <dbReference type="ARBA" id="ARBA00023136"/>
    </source>
</evidence>
<feature type="region of interest" description="Disordered" evidence="7">
    <location>
        <begin position="799"/>
        <end position="823"/>
    </location>
</feature>
<comment type="subcellular location">
    <subcellularLocation>
        <location evidence="1">Membrane</location>
        <topology evidence="1">Multi-pass membrane protein</topology>
    </subcellularLocation>
</comment>
<feature type="region of interest" description="Disordered" evidence="7">
    <location>
        <begin position="709"/>
        <end position="785"/>
    </location>
</feature>
<evidence type="ECO:0000256" key="2">
    <source>
        <dbReference type="ARBA" id="ARBA00022448"/>
    </source>
</evidence>
<keyword evidence="3 8" id="KW-0812">Transmembrane</keyword>
<keyword evidence="6" id="KW-0325">Glycoprotein</keyword>
<feature type="transmembrane region" description="Helical" evidence="8">
    <location>
        <begin position="339"/>
        <end position="361"/>
    </location>
</feature>
<feature type="compositionally biased region" description="Polar residues" evidence="7">
    <location>
        <begin position="716"/>
        <end position="725"/>
    </location>
</feature>
<protein>
    <submittedName>
        <fullName evidence="10">Allantoate permease</fullName>
    </submittedName>
</protein>
<dbReference type="PANTHER" id="PTHR43791:SF97">
    <property type="entry name" value="ALLANTOATE TRANSPORTER, PUTATIVE (AFU_ORTHOLOGUE AFUA_1G14700)-RELATED"/>
    <property type="match status" value="1"/>
</dbReference>
<reference evidence="10 11" key="1">
    <citation type="submission" date="2020-05" db="EMBL/GenBank/DDBJ databases">
        <title>Identification and distribution of gene clusters putatively required for synthesis of sphingolipid metabolism inhibitors in phylogenetically diverse species of the filamentous fungus Fusarium.</title>
        <authorList>
            <person name="Kim H.-S."/>
            <person name="Busman M."/>
            <person name="Brown D.W."/>
            <person name="Divon H."/>
            <person name="Uhlig S."/>
            <person name="Proctor R.H."/>
        </authorList>
    </citation>
    <scope>NUCLEOTIDE SEQUENCE [LARGE SCALE GENOMIC DNA]</scope>
    <source>
        <strain evidence="10 11">NRRL 36939</strain>
    </source>
</reference>
<gene>
    <name evidence="10" type="ORF">FPCIR_4970</name>
</gene>
<dbReference type="GO" id="GO:0022857">
    <property type="term" value="F:transmembrane transporter activity"/>
    <property type="evidence" value="ECO:0007669"/>
    <property type="project" value="InterPro"/>
</dbReference>
<name>A0A8H5UPI3_9HYPO</name>
<feature type="transmembrane region" description="Helical" evidence="8">
    <location>
        <begin position="465"/>
        <end position="486"/>
    </location>
</feature>
<keyword evidence="11" id="KW-1185">Reference proteome</keyword>
<evidence type="ECO:0000256" key="3">
    <source>
        <dbReference type="ARBA" id="ARBA00022692"/>
    </source>
</evidence>
<keyword evidence="2" id="KW-0813">Transport</keyword>
<feature type="transmembrane region" description="Helical" evidence="8">
    <location>
        <begin position="116"/>
        <end position="133"/>
    </location>
</feature>
<feature type="transmembrane region" description="Helical" evidence="8">
    <location>
        <begin position="75"/>
        <end position="92"/>
    </location>
</feature>
<feature type="transmembrane region" description="Helical" evidence="8">
    <location>
        <begin position="398"/>
        <end position="421"/>
    </location>
</feature>
<dbReference type="OrthoDB" id="6730379at2759"/>
<dbReference type="Proteomes" id="UP000546213">
    <property type="component" value="Unassembled WGS sequence"/>
</dbReference>
<proteinExistence type="predicted"/>
<evidence type="ECO:0000259" key="9">
    <source>
        <dbReference type="PROSITE" id="PS50850"/>
    </source>
</evidence>
<feature type="transmembrane region" description="Helical" evidence="8">
    <location>
        <begin position="373"/>
        <end position="392"/>
    </location>
</feature>
<dbReference type="AlphaFoldDB" id="A0A8H5UPI3"/>
<evidence type="ECO:0000313" key="10">
    <source>
        <dbReference type="EMBL" id="KAF5594467.1"/>
    </source>
</evidence>
<accession>A0A8H5UPI3</accession>
<feature type="compositionally biased region" description="Low complexity" evidence="7">
    <location>
        <begin position="757"/>
        <end position="774"/>
    </location>
</feature>
<feature type="transmembrane region" description="Helical" evidence="8">
    <location>
        <begin position="145"/>
        <end position="164"/>
    </location>
</feature>
<evidence type="ECO:0000256" key="6">
    <source>
        <dbReference type="ARBA" id="ARBA00023180"/>
    </source>
</evidence>
<feature type="transmembrane region" description="Helical" evidence="8">
    <location>
        <begin position="625"/>
        <end position="648"/>
    </location>
</feature>
<evidence type="ECO:0000256" key="8">
    <source>
        <dbReference type="SAM" id="Phobius"/>
    </source>
</evidence>
<dbReference type="SUPFAM" id="SSF103473">
    <property type="entry name" value="MFS general substrate transporter"/>
    <property type="match status" value="1"/>
</dbReference>
<evidence type="ECO:0000313" key="11">
    <source>
        <dbReference type="Proteomes" id="UP000546213"/>
    </source>
</evidence>
<dbReference type="Gene3D" id="1.20.1250.20">
    <property type="entry name" value="MFS general substrate transporter like domains"/>
    <property type="match status" value="2"/>
</dbReference>
<keyword evidence="5 8" id="KW-0472">Membrane</keyword>
<keyword evidence="4 8" id="KW-1133">Transmembrane helix</keyword>
<sequence>MADTNATKGELEQAQAQAQAQEVGQPDDRISRIDSVQVGNVDKPQGDGIYAEALAQYPTDDSIDPILEKIVRRKLDRLIIPVLGVCYFFYYVDKTTLSYAAIFGLKDDLKLRGDEYSWLSSSFYFGWLIWAIPSNLLMQRSPPGYYLALNIFMWGALLMTQAAAKNFVGLLALRILSGAFEAIADPAFMLITSMYFTRDEQPSRISAWYAFNGIGVAGGGLIGYAIGNIKGALQSWRYEFLVVGAFCSAWAIALVLLLPNSPRTIRGFSHNEKLIMIARMRRNQTGIEQRRINWGQIKEAYLDYKTWLFTLLGFVSNVPNGGISNFSTLVIQGLGFDTLHTALLGIPQGVLVVIWIGLGALANKYMPPNSRTLVSAIFMIPTIAGALGFLLAPADAYVGRLICFYLTGSYQASFVICLSLITSNTGGQSKKMIVSGMIWFGACVGNIASPFFYRPEQAPSYHLGIGSLLVANCIEFALFFVFRYAFKWENKRKEEHREALRAAGHDFTASTTAFMDMTDKENPNFEYVHNCAAITTDASGEVKETRDEDGSFFEYLVVLSNTSSEKTEIQHTTSSNTKTPPLAGSLGAQASRKVVLKMAPVPAVEHRELESCSSDNVYGDPKGSYLTAIILAATLALMAVAFISLCLVARQRRRKLQSAQRNALKYQAIVQTAQAEALESQHRAEKYQTENVSLSEALEQLRRRYVELADSHHSSTRPSASTLTKESPKHLQIVPPTNWQKPGNSPLRHVEPVSPVSSTASSEYEGYSESAPPSDGYYGSNEQSFTTRTERVVAGICAGQDDSNRVSDKPPQIPRYSFQGSGR</sequence>
<dbReference type="InterPro" id="IPR036259">
    <property type="entry name" value="MFS_trans_sf"/>
</dbReference>
<feature type="transmembrane region" description="Helical" evidence="8">
    <location>
        <begin position="300"/>
        <end position="319"/>
    </location>
</feature>
<dbReference type="InterPro" id="IPR020846">
    <property type="entry name" value="MFS_dom"/>
</dbReference>
<dbReference type="EMBL" id="JAAOAS010000098">
    <property type="protein sequence ID" value="KAF5594467.1"/>
    <property type="molecule type" value="Genomic_DNA"/>
</dbReference>
<dbReference type="PANTHER" id="PTHR43791">
    <property type="entry name" value="PERMEASE-RELATED"/>
    <property type="match status" value="1"/>
</dbReference>
<dbReference type="Pfam" id="PF07690">
    <property type="entry name" value="MFS_1"/>
    <property type="match status" value="1"/>
</dbReference>
<feature type="transmembrane region" description="Helical" evidence="8">
    <location>
        <begin position="238"/>
        <end position="258"/>
    </location>
</feature>
<evidence type="ECO:0000256" key="1">
    <source>
        <dbReference type="ARBA" id="ARBA00004141"/>
    </source>
</evidence>
<dbReference type="PROSITE" id="PS50850">
    <property type="entry name" value="MFS"/>
    <property type="match status" value="1"/>
</dbReference>
<feature type="region of interest" description="Disordered" evidence="7">
    <location>
        <begin position="1"/>
        <end position="26"/>
    </location>
</feature>
<feature type="transmembrane region" description="Helical" evidence="8">
    <location>
        <begin position="208"/>
        <end position="226"/>
    </location>
</feature>
<comment type="caution">
    <text evidence="10">The sequence shown here is derived from an EMBL/GenBank/DDBJ whole genome shotgun (WGS) entry which is preliminary data.</text>
</comment>